<feature type="chain" id="PRO_5022783989" description="Methane oxygenase PmoA" evidence="1">
    <location>
        <begin position="24"/>
        <end position="416"/>
    </location>
</feature>
<dbReference type="Proteomes" id="UP000318815">
    <property type="component" value="Unassembled WGS sequence"/>
</dbReference>
<evidence type="ECO:0000313" key="2">
    <source>
        <dbReference type="EMBL" id="TWW01560.1"/>
    </source>
</evidence>
<sequence>MKNECKWRTLTLLLLLATLSADAQVLARISVKAGTSRRLNTAVYTALKNVNQPGPDAFQLLEVRGNKRSPVPFQLLNDKLYWIMDGITPAGNTRVYELVKGPSVAAGNVMQLKDTAGTFLLLQGSRKLLQYNYSIVEPPAGLDTVYRRSGFIHPLWAPDGQVITNIHPEGHWHHVGIWNPWTHTTFRGKETDFWNLQKKEGTVRFKGVAGRVQGPVACGFTVLQDHIAFSGGKKVTAMNEEWEVKALNCGTDTSRFVWDFASTLNCADTTGITLLQYRYGGGFGLRTMAAWTAATSAVLTSEGKTRKDADSTRARWIKITGRTEKGQAGILIMNDPGNFDSPQPLRVWPENSERGEIMMNFSPTKMKQWILQYGRYYTQRYRVVTFIKDLSTEEIENYYQDYVKPPEVTVAWNGSI</sequence>
<dbReference type="OrthoDB" id="2540540at2"/>
<dbReference type="InterPro" id="IPR029475">
    <property type="entry name" value="DUF6807"/>
</dbReference>
<protein>
    <recommendedName>
        <fullName evidence="4">Methane oxygenase PmoA</fullName>
    </recommendedName>
</protein>
<keyword evidence="3" id="KW-1185">Reference proteome</keyword>
<name>A0A5C6LY68_9BACT</name>
<evidence type="ECO:0000313" key="3">
    <source>
        <dbReference type="Proteomes" id="UP000318815"/>
    </source>
</evidence>
<dbReference type="RefSeq" id="WP_146304281.1">
    <property type="nucleotide sequence ID" value="NZ_VOHS01000004.1"/>
</dbReference>
<proteinExistence type="predicted"/>
<organism evidence="2 3">
    <name type="scientific">Chitinophaga pinensis</name>
    <dbReference type="NCBI Taxonomy" id="79329"/>
    <lineage>
        <taxon>Bacteria</taxon>
        <taxon>Pseudomonadati</taxon>
        <taxon>Bacteroidota</taxon>
        <taxon>Chitinophagia</taxon>
        <taxon>Chitinophagales</taxon>
        <taxon>Chitinophagaceae</taxon>
        <taxon>Chitinophaga</taxon>
    </lineage>
</organism>
<accession>A0A5C6LY68</accession>
<reference evidence="2 3" key="1">
    <citation type="submission" date="2019-08" db="EMBL/GenBank/DDBJ databases">
        <title>Whole genome sequencing of chitin degrading bacteria Chitinophaga pinensis YS16.</title>
        <authorList>
            <person name="Singh R.P."/>
            <person name="Manchanda G."/>
            <person name="Maurya I.K."/>
            <person name="Joshi N.K."/>
            <person name="Srivastava A.K."/>
        </authorList>
    </citation>
    <scope>NUCLEOTIDE SEQUENCE [LARGE SCALE GENOMIC DNA]</scope>
    <source>
        <strain evidence="2 3">YS-16</strain>
    </source>
</reference>
<gene>
    <name evidence="2" type="ORF">FEF09_06060</name>
</gene>
<evidence type="ECO:0000256" key="1">
    <source>
        <dbReference type="SAM" id="SignalP"/>
    </source>
</evidence>
<evidence type="ECO:0008006" key="4">
    <source>
        <dbReference type="Google" id="ProtNLM"/>
    </source>
</evidence>
<comment type="caution">
    <text evidence="2">The sequence shown here is derived from an EMBL/GenBank/DDBJ whole genome shotgun (WGS) entry which is preliminary data.</text>
</comment>
<dbReference type="Pfam" id="PF14100">
    <property type="entry name" value="DUF6807"/>
    <property type="match status" value="1"/>
</dbReference>
<keyword evidence="1" id="KW-0732">Signal</keyword>
<dbReference type="EMBL" id="VOHS01000004">
    <property type="protein sequence ID" value="TWW01560.1"/>
    <property type="molecule type" value="Genomic_DNA"/>
</dbReference>
<feature type="signal peptide" evidence="1">
    <location>
        <begin position="1"/>
        <end position="23"/>
    </location>
</feature>
<dbReference type="AlphaFoldDB" id="A0A5C6LY68"/>